<accession>A0A920BSC1</accession>
<feature type="compositionally biased region" description="Basic and acidic residues" evidence="1">
    <location>
        <begin position="104"/>
        <end position="113"/>
    </location>
</feature>
<evidence type="ECO:0000313" key="3">
    <source>
        <dbReference type="Proteomes" id="UP000682111"/>
    </source>
</evidence>
<dbReference type="Proteomes" id="UP000682111">
    <property type="component" value="Unassembled WGS sequence"/>
</dbReference>
<proteinExistence type="predicted"/>
<name>A0A920BSC1_9BACI</name>
<dbReference type="EMBL" id="BORC01000001">
    <property type="protein sequence ID" value="GIN60935.1"/>
    <property type="molecule type" value="Genomic_DNA"/>
</dbReference>
<sequence length="113" mass="12888">MNIKPFSKFFSRMGQKNVIRSFIKPRNRNRSGWIFLALSGAAAFATVMFRRNNTEMNGGKVESFKQGMKKMSFPPLKQMLTAEFAEEFIKKNSTSSTSNPYSGTKEDNQKNES</sequence>
<dbReference type="AlphaFoldDB" id="A0A920BSC1"/>
<feature type="compositionally biased region" description="Polar residues" evidence="1">
    <location>
        <begin position="91"/>
        <end position="102"/>
    </location>
</feature>
<evidence type="ECO:0000313" key="2">
    <source>
        <dbReference type="EMBL" id="GIN60935.1"/>
    </source>
</evidence>
<organism evidence="2 3">
    <name type="scientific">Robertmurraya siralis</name>
    <dbReference type="NCBI Taxonomy" id="77777"/>
    <lineage>
        <taxon>Bacteria</taxon>
        <taxon>Bacillati</taxon>
        <taxon>Bacillota</taxon>
        <taxon>Bacilli</taxon>
        <taxon>Bacillales</taxon>
        <taxon>Bacillaceae</taxon>
        <taxon>Robertmurraya</taxon>
    </lineage>
</organism>
<comment type="caution">
    <text evidence="2">The sequence shown here is derived from an EMBL/GenBank/DDBJ whole genome shotgun (WGS) entry which is preliminary data.</text>
</comment>
<reference evidence="2" key="1">
    <citation type="submission" date="2021-03" db="EMBL/GenBank/DDBJ databases">
        <title>Antimicrobial resistance genes in bacteria isolated from Japanese honey, and their potential for conferring macrolide and lincosamide resistance in the American foulbrood pathogen Paenibacillus larvae.</title>
        <authorList>
            <person name="Okamoto M."/>
            <person name="Kumagai M."/>
            <person name="Kanamori H."/>
            <person name="Takamatsu D."/>
        </authorList>
    </citation>
    <scope>NUCLEOTIDE SEQUENCE</scope>
    <source>
        <strain evidence="2">J27TS8</strain>
    </source>
</reference>
<keyword evidence="3" id="KW-1185">Reference proteome</keyword>
<gene>
    <name evidence="2" type="ORF">J27TS8_09280</name>
</gene>
<feature type="region of interest" description="Disordered" evidence="1">
    <location>
        <begin position="91"/>
        <end position="113"/>
    </location>
</feature>
<evidence type="ECO:0000256" key="1">
    <source>
        <dbReference type="SAM" id="MobiDB-lite"/>
    </source>
</evidence>
<protein>
    <submittedName>
        <fullName evidence="2">Uncharacterized protein</fullName>
    </submittedName>
</protein>
<dbReference type="RefSeq" id="WP_095306368.1">
    <property type="nucleotide sequence ID" value="NZ_BORC01000001.1"/>
</dbReference>